<evidence type="ECO:0000256" key="1">
    <source>
        <dbReference type="ARBA" id="ARBA00023125"/>
    </source>
</evidence>
<dbReference type="Proteomes" id="UP000317344">
    <property type="component" value="Chromosome"/>
</dbReference>
<accession>A0A516X5R9</accession>
<proteinExistence type="predicted"/>
<keyword evidence="4" id="KW-1185">Reference proteome</keyword>
<dbReference type="OrthoDB" id="2356263at2"/>
<evidence type="ECO:0000313" key="4">
    <source>
        <dbReference type="Proteomes" id="UP000317344"/>
    </source>
</evidence>
<dbReference type="InterPro" id="IPR009057">
    <property type="entry name" value="Homeodomain-like_sf"/>
</dbReference>
<keyword evidence="1" id="KW-0238">DNA-binding</keyword>
<organism evidence="3 4">
    <name type="scientific">Tomitella fengzijianii</name>
    <dbReference type="NCBI Taxonomy" id="2597660"/>
    <lineage>
        <taxon>Bacteria</taxon>
        <taxon>Bacillati</taxon>
        <taxon>Actinomycetota</taxon>
        <taxon>Actinomycetes</taxon>
        <taxon>Mycobacteriales</taxon>
        <taxon>Tomitella</taxon>
    </lineage>
</organism>
<dbReference type="SUPFAM" id="SSF46689">
    <property type="entry name" value="Homeodomain-like"/>
    <property type="match status" value="1"/>
</dbReference>
<evidence type="ECO:0000259" key="2">
    <source>
        <dbReference type="Pfam" id="PF00440"/>
    </source>
</evidence>
<sequence length="283" mass="31006">MPSEYRDASVISVPGRMSAPVSPATPPAVRVPFGASMRVLRCSVMPVILMKFVTMSMKLSRGVRMGQDTARQRLIEAGEELYAEAGVGRVRLRELNALAGVRNDSAVHYHFGSQDGLLEAILQTHLQEIGARVDKTTAALCTGRDGSPEALRDAIAALAIPFAEKLRDERGRRFIRIVAQVWGRIGDWQQQRFIPSSALAMDLIRRSARGGLPGAVLEERMWLITRFVVASFAARAERQDAVVDGIALDAFVYDVVGMATAAYFAEPPEGGFWPARWPAIREG</sequence>
<reference evidence="3 4" key="2">
    <citation type="submission" date="2019-07" db="EMBL/GenBank/DDBJ databases">
        <authorList>
            <person name="Huang Y."/>
        </authorList>
    </citation>
    <scope>NUCLEOTIDE SEQUENCE [LARGE SCALE GENOMIC DNA]</scope>
    <source>
        <strain evidence="3 4">HY188</strain>
    </source>
</reference>
<protein>
    <submittedName>
        <fullName evidence="3">TetR/AcrR family transcriptional regulator</fullName>
    </submittedName>
</protein>
<dbReference type="AlphaFoldDB" id="A0A516X5R9"/>
<dbReference type="InterPro" id="IPR001647">
    <property type="entry name" value="HTH_TetR"/>
</dbReference>
<reference evidence="3 4" key="1">
    <citation type="submission" date="2019-07" db="EMBL/GenBank/DDBJ databases">
        <title>Tomitella cavernea sp. nov., an actinomycete isolated from soil.</title>
        <authorList>
            <person name="Cheng J."/>
        </authorList>
    </citation>
    <scope>NUCLEOTIDE SEQUENCE [LARGE SCALE GENOMIC DNA]</scope>
    <source>
        <strain evidence="3 4">HY188</strain>
    </source>
</reference>
<dbReference type="Gene3D" id="1.10.357.10">
    <property type="entry name" value="Tetracycline Repressor, domain 2"/>
    <property type="match status" value="1"/>
</dbReference>
<dbReference type="EMBL" id="CP041765">
    <property type="protein sequence ID" value="QDQ98422.1"/>
    <property type="molecule type" value="Genomic_DNA"/>
</dbReference>
<dbReference type="Pfam" id="PF00440">
    <property type="entry name" value="TetR_N"/>
    <property type="match status" value="1"/>
</dbReference>
<dbReference type="GO" id="GO:0003677">
    <property type="term" value="F:DNA binding"/>
    <property type="evidence" value="ECO:0007669"/>
    <property type="project" value="UniProtKB-KW"/>
</dbReference>
<name>A0A516X5R9_9ACTN</name>
<feature type="domain" description="HTH tetR-type" evidence="2">
    <location>
        <begin position="74"/>
        <end position="121"/>
    </location>
</feature>
<gene>
    <name evidence="3" type="ORF">FO059_15215</name>
</gene>
<dbReference type="KEGG" id="toy:FO059_15215"/>
<evidence type="ECO:0000313" key="3">
    <source>
        <dbReference type="EMBL" id="QDQ98422.1"/>
    </source>
</evidence>